<comment type="caution">
    <text evidence="5">The sequence shown here is derived from an EMBL/GenBank/DDBJ whole genome shotgun (WGS) entry which is preliminary data.</text>
</comment>
<dbReference type="AlphaFoldDB" id="S9VCC1"/>
<dbReference type="GO" id="GO:0045131">
    <property type="term" value="F:pre-mRNA branch point binding"/>
    <property type="evidence" value="ECO:0007669"/>
    <property type="project" value="UniProtKB-UniRule"/>
</dbReference>
<keyword evidence="2" id="KW-0862">Zinc</keyword>
<dbReference type="Proteomes" id="UP000015354">
    <property type="component" value="Unassembled WGS sequence"/>
</dbReference>
<feature type="domain" description="KHDC4/BBP-like KH-domain type I" evidence="4">
    <location>
        <begin position="135"/>
        <end position="203"/>
    </location>
</feature>
<feature type="region of interest" description="Disordered" evidence="3">
    <location>
        <begin position="225"/>
        <end position="268"/>
    </location>
</feature>
<protein>
    <recommendedName>
        <fullName evidence="2">Branchpoint-bridging protein</fullName>
    </recommendedName>
</protein>
<comment type="similarity">
    <text evidence="2">Belongs to the BBP/SF1 family.</text>
</comment>
<dbReference type="InterPro" id="IPR036612">
    <property type="entry name" value="KH_dom_type_1_sf"/>
</dbReference>
<dbReference type="Gene3D" id="3.30.1370.10">
    <property type="entry name" value="K Homology domain, type 1"/>
    <property type="match status" value="1"/>
</dbReference>
<dbReference type="GO" id="GO:0048024">
    <property type="term" value="P:regulation of mRNA splicing, via spliceosome"/>
    <property type="evidence" value="ECO:0007669"/>
    <property type="project" value="TreeGrafter"/>
</dbReference>
<dbReference type="GO" id="GO:0005681">
    <property type="term" value="C:spliceosomal complex"/>
    <property type="evidence" value="ECO:0007669"/>
    <property type="project" value="UniProtKB-KW"/>
</dbReference>
<keyword evidence="1" id="KW-0694">RNA-binding</keyword>
<evidence type="ECO:0000256" key="3">
    <source>
        <dbReference type="SAM" id="MobiDB-lite"/>
    </source>
</evidence>
<sequence length="268" mass="30298">MAEENTSAKPTSRWSTNRYTNINFPSYIPSEALVCEQGQFLRAFLLRVLAFDLQRLIATNACADYFTNIPLQPEYDGKGNRTNTPENVIWDKRAGIIDELGRLLRTYVERSDANKKDILRKVYFTQEHMDAGAWGAILGARGSVHQQLEKDTRCKIVLAGRGITNTMKDTSPAAMAAAMEDPHIRITAANEEDLQAAVERLEWMLSDDPEAEALREKNRRRIAQVEGRYDPRTWGAKKANDAKPGEKRAREEPVEDVNQEVDDFLAGL</sequence>
<keyword evidence="2" id="KW-0863">Zinc-finger</keyword>
<evidence type="ECO:0000313" key="5">
    <source>
        <dbReference type="EMBL" id="EPY24616.1"/>
    </source>
</evidence>
<organism evidence="5 6">
    <name type="scientific">Strigomonas culicis</name>
    <dbReference type="NCBI Taxonomy" id="28005"/>
    <lineage>
        <taxon>Eukaryota</taxon>
        <taxon>Discoba</taxon>
        <taxon>Euglenozoa</taxon>
        <taxon>Kinetoplastea</taxon>
        <taxon>Metakinetoplastina</taxon>
        <taxon>Trypanosomatida</taxon>
        <taxon>Trypanosomatidae</taxon>
        <taxon>Strigomonadinae</taxon>
        <taxon>Strigomonas</taxon>
    </lineage>
</organism>
<dbReference type="InterPro" id="IPR045071">
    <property type="entry name" value="BBP-like"/>
</dbReference>
<comment type="function">
    <text evidence="2">Necessary for the splicing of pre-mRNA. Has a role in the recognition of the branch site (5'-UACUAAC-3'), the pyrimidine tract and the 3'-splice site at the 3'-end of introns.</text>
</comment>
<evidence type="ECO:0000313" key="6">
    <source>
        <dbReference type="Proteomes" id="UP000015354"/>
    </source>
</evidence>
<accession>S9VCC1</accession>
<evidence type="ECO:0000256" key="1">
    <source>
        <dbReference type="ARBA" id="ARBA00022884"/>
    </source>
</evidence>
<dbReference type="Pfam" id="PF22675">
    <property type="entry name" value="KH-I_KHDC4-BBP"/>
    <property type="match status" value="1"/>
</dbReference>
<feature type="compositionally biased region" description="Acidic residues" evidence="3">
    <location>
        <begin position="253"/>
        <end position="268"/>
    </location>
</feature>
<name>S9VCC1_9TRYP</name>
<gene>
    <name evidence="5" type="ORF">STCU_07091</name>
</gene>
<dbReference type="GO" id="GO:0008270">
    <property type="term" value="F:zinc ion binding"/>
    <property type="evidence" value="ECO:0007669"/>
    <property type="project" value="UniProtKB-UniRule"/>
</dbReference>
<dbReference type="GO" id="GO:0000398">
    <property type="term" value="P:mRNA splicing, via spliceosome"/>
    <property type="evidence" value="ECO:0007669"/>
    <property type="project" value="UniProtKB-UniRule"/>
</dbReference>
<comment type="subcellular location">
    <subcellularLocation>
        <location evidence="2">Nucleus</location>
    </subcellularLocation>
</comment>
<keyword evidence="2" id="KW-0479">Metal-binding</keyword>
<dbReference type="GO" id="GO:0003729">
    <property type="term" value="F:mRNA binding"/>
    <property type="evidence" value="ECO:0007669"/>
    <property type="project" value="TreeGrafter"/>
</dbReference>
<dbReference type="PANTHER" id="PTHR11208">
    <property type="entry name" value="RNA-BINDING PROTEIN RELATED"/>
    <property type="match status" value="1"/>
</dbReference>
<dbReference type="OrthoDB" id="6777263at2759"/>
<evidence type="ECO:0000259" key="4">
    <source>
        <dbReference type="Pfam" id="PF22675"/>
    </source>
</evidence>
<reference evidence="5 6" key="1">
    <citation type="journal article" date="2013" name="PLoS ONE">
        <title>Predicting the Proteins of Angomonas deanei, Strigomonas culicis and Their Respective Endosymbionts Reveals New Aspects of the Trypanosomatidae Family.</title>
        <authorList>
            <person name="Motta M.C."/>
            <person name="Martins A.C."/>
            <person name="de Souza S.S."/>
            <person name="Catta-Preta C.M."/>
            <person name="Silva R."/>
            <person name="Klein C.C."/>
            <person name="de Almeida L.G."/>
            <person name="de Lima Cunha O."/>
            <person name="Ciapina L.P."/>
            <person name="Brocchi M."/>
            <person name="Colabardini A.C."/>
            <person name="de Araujo Lima B."/>
            <person name="Machado C.R."/>
            <person name="de Almeida Soares C.M."/>
            <person name="Probst C.M."/>
            <person name="de Menezes C.B."/>
            <person name="Thompson C.E."/>
            <person name="Bartholomeu D.C."/>
            <person name="Gradia D.F."/>
            <person name="Pavoni D.P."/>
            <person name="Grisard E.C."/>
            <person name="Fantinatti-Garboggini F."/>
            <person name="Marchini F.K."/>
            <person name="Rodrigues-Luiz G.F."/>
            <person name="Wagner G."/>
            <person name="Goldman G.H."/>
            <person name="Fietto J.L."/>
            <person name="Elias M.C."/>
            <person name="Goldman M.H."/>
            <person name="Sagot M.F."/>
            <person name="Pereira M."/>
            <person name="Stoco P.H."/>
            <person name="de Mendonca-Neto R.P."/>
            <person name="Teixeira S.M."/>
            <person name="Maciel T.E."/>
            <person name="de Oliveira Mendes T.A."/>
            <person name="Urmenyi T.P."/>
            <person name="de Souza W."/>
            <person name="Schenkman S."/>
            <person name="de Vasconcelos A.T."/>
        </authorList>
    </citation>
    <scope>NUCLEOTIDE SEQUENCE [LARGE SCALE GENOMIC DNA]</scope>
</reference>
<dbReference type="EMBL" id="ATMH01007091">
    <property type="protein sequence ID" value="EPY24616.1"/>
    <property type="molecule type" value="Genomic_DNA"/>
</dbReference>
<keyword evidence="2" id="KW-0539">Nucleus</keyword>
<keyword evidence="2" id="KW-0747">Spliceosome</keyword>
<proteinExistence type="inferred from homology"/>
<dbReference type="InterPro" id="IPR055256">
    <property type="entry name" value="KH_1_KHDC4/BBP-like"/>
</dbReference>
<keyword evidence="2" id="KW-0508">mRNA splicing</keyword>
<keyword evidence="6" id="KW-1185">Reference proteome</keyword>
<dbReference type="PANTHER" id="PTHR11208:SF45">
    <property type="entry name" value="SPLICING FACTOR 1"/>
    <property type="match status" value="1"/>
</dbReference>
<dbReference type="SUPFAM" id="SSF54791">
    <property type="entry name" value="Eukaryotic type KH-domain (KH-domain type I)"/>
    <property type="match status" value="1"/>
</dbReference>
<keyword evidence="2" id="KW-0507">mRNA processing</keyword>
<feature type="compositionally biased region" description="Basic and acidic residues" evidence="3">
    <location>
        <begin position="238"/>
        <end position="252"/>
    </location>
</feature>
<evidence type="ECO:0000256" key="2">
    <source>
        <dbReference type="RuleBase" id="RU367126"/>
    </source>
</evidence>